<name>A0AAV4R7B7_9ARAC</name>
<protein>
    <recommendedName>
        <fullName evidence="3">Ribosomal protein L2</fullName>
    </recommendedName>
</protein>
<accession>A0AAV4R7B7</accession>
<dbReference type="Proteomes" id="UP001054837">
    <property type="component" value="Unassembled WGS sequence"/>
</dbReference>
<evidence type="ECO:0000313" key="2">
    <source>
        <dbReference type="Proteomes" id="UP001054837"/>
    </source>
</evidence>
<evidence type="ECO:0008006" key="3">
    <source>
        <dbReference type="Google" id="ProtNLM"/>
    </source>
</evidence>
<dbReference type="AlphaFoldDB" id="A0AAV4R7B7"/>
<comment type="caution">
    <text evidence="1">The sequence shown here is derived from an EMBL/GenBank/DDBJ whole genome shotgun (WGS) entry which is preliminary data.</text>
</comment>
<dbReference type="EMBL" id="BPLQ01005666">
    <property type="protein sequence ID" value="GIY16277.1"/>
    <property type="molecule type" value="Genomic_DNA"/>
</dbReference>
<organism evidence="1 2">
    <name type="scientific">Caerostris darwini</name>
    <dbReference type="NCBI Taxonomy" id="1538125"/>
    <lineage>
        <taxon>Eukaryota</taxon>
        <taxon>Metazoa</taxon>
        <taxon>Ecdysozoa</taxon>
        <taxon>Arthropoda</taxon>
        <taxon>Chelicerata</taxon>
        <taxon>Arachnida</taxon>
        <taxon>Araneae</taxon>
        <taxon>Araneomorphae</taxon>
        <taxon>Entelegynae</taxon>
        <taxon>Araneoidea</taxon>
        <taxon>Araneidae</taxon>
        <taxon>Caerostris</taxon>
    </lineage>
</organism>
<sequence>MNLGTSKAPVLRSRGFTGLERETVPSRFHRLPVLQIALKERSESYLFPSQRTPHYQDLLSALAPNENRWPALINQDPVTVIVIKHRRSVPFPRGREEREGWGMDCGRNCIIVKGMKGLLKVVLRVGQKGLPIAPPPQLRIKLSGKITTIKRKHNETVLRAGHG</sequence>
<evidence type="ECO:0000313" key="1">
    <source>
        <dbReference type="EMBL" id="GIY16277.1"/>
    </source>
</evidence>
<keyword evidence="2" id="KW-1185">Reference proteome</keyword>
<gene>
    <name evidence="1" type="ORF">CDAR_501291</name>
</gene>
<reference evidence="1 2" key="1">
    <citation type="submission" date="2021-06" db="EMBL/GenBank/DDBJ databases">
        <title>Caerostris darwini draft genome.</title>
        <authorList>
            <person name="Kono N."/>
            <person name="Arakawa K."/>
        </authorList>
    </citation>
    <scope>NUCLEOTIDE SEQUENCE [LARGE SCALE GENOMIC DNA]</scope>
</reference>
<proteinExistence type="predicted"/>